<accession>A0A927Q0L0</accession>
<evidence type="ECO:0000256" key="1">
    <source>
        <dbReference type="ARBA" id="ARBA00010613"/>
    </source>
</evidence>
<dbReference type="RefSeq" id="WP_192140301.1">
    <property type="nucleotide sequence ID" value="NZ_JACYXZ010000001.1"/>
</dbReference>
<proteinExistence type="inferred from homology"/>
<dbReference type="Proteomes" id="UP000616839">
    <property type="component" value="Unassembled WGS sequence"/>
</dbReference>
<name>A0A927Q0L0_9ACTN</name>
<evidence type="ECO:0000259" key="2">
    <source>
        <dbReference type="PROSITE" id="PS50263"/>
    </source>
</evidence>
<dbReference type="CDD" id="cd07197">
    <property type="entry name" value="nitrilase"/>
    <property type="match status" value="1"/>
</dbReference>
<dbReference type="AlphaFoldDB" id="A0A927Q0L0"/>
<gene>
    <name evidence="3" type="ORF">IE331_02880</name>
</gene>
<feature type="domain" description="CN hydrolase" evidence="2">
    <location>
        <begin position="7"/>
        <end position="244"/>
    </location>
</feature>
<sequence>MTSPGVLRVAAAQAVSVSGDLVANVATAARMAGRATDRGARVVLLPEAFLTGYDRAAFGGPLPAADDLEGAWLDPLREVALTRRAWLLVGTPLARGPVRTLSLLLVTPDGTVTAPYDKQHLSGPDETDFFDRGDHGATLSVDGVVLGLSICYDGSFPEHARAAADAGAHAYLNPAAFFRGAEHRRDLYTAARALDNGMYAVLAGLTGRCGSGDFSGGSAVHDPEGRPLGRLGDEEGVVVADIDPAVVEATRAAHPMLADRTADLGRVLRC</sequence>
<comment type="caution">
    <text evidence="3">The sequence shown here is derived from an EMBL/GenBank/DDBJ whole genome shotgun (WGS) entry which is preliminary data.</text>
</comment>
<protein>
    <submittedName>
        <fullName evidence="3">Carbon-nitrogen hydrolase family protein</fullName>
    </submittedName>
</protein>
<dbReference type="GO" id="GO:0016787">
    <property type="term" value="F:hydrolase activity"/>
    <property type="evidence" value="ECO:0007669"/>
    <property type="project" value="UniProtKB-KW"/>
</dbReference>
<keyword evidence="3" id="KW-0378">Hydrolase</keyword>
<evidence type="ECO:0000313" key="4">
    <source>
        <dbReference type="Proteomes" id="UP000616839"/>
    </source>
</evidence>
<organism evidence="3 4">
    <name type="scientific">Nocardioides donggukensis</name>
    <dbReference type="NCBI Taxonomy" id="2774019"/>
    <lineage>
        <taxon>Bacteria</taxon>
        <taxon>Bacillati</taxon>
        <taxon>Actinomycetota</taxon>
        <taxon>Actinomycetes</taxon>
        <taxon>Propionibacteriales</taxon>
        <taxon>Nocardioidaceae</taxon>
        <taxon>Nocardioides</taxon>
    </lineage>
</organism>
<dbReference type="Pfam" id="PF00795">
    <property type="entry name" value="CN_hydrolase"/>
    <property type="match status" value="1"/>
</dbReference>
<dbReference type="PANTHER" id="PTHR23088">
    <property type="entry name" value="NITRILASE-RELATED"/>
    <property type="match status" value="1"/>
</dbReference>
<dbReference type="InterPro" id="IPR036526">
    <property type="entry name" value="C-N_Hydrolase_sf"/>
</dbReference>
<keyword evidence="4" id="KW-1185">Reference proteome</keyword>
<dbReference type="SUPFAM" id="SSF56317">
    <property type="entry name" value="Carbon-nitrogen hydrolase"/>
    <property type="match status" value="1"/>
</dbReference>
<evidence type="ECO:0000313" key="3">
    <source>
        <dbReference type="EMBL" id="MBD8868559.1"/>
    </source>
</evidence>
<dbReference type="EMBL" id="JACYXZ010000001">
    <property type="protein sequence ID" value="MBD8868559.1"/>
    <property type="molecule type" value="Genomic_DNA"/>
</dbReference>
<dbReference type="PROSITE" id="PS50263">
    <property type="entry name" value="CN_HYDROLASE"/>
    <property type="match status" value="1"/>
</dbReference>
<dbReference type="Gene3D" id="3.60.110.10">
    <property type="entry name" value="Carbon-nitrogen hydrolase"/>
    <property type="match status" value="1"/>
</dbReference>
<comment type="similarity">
    <text evidence="1">Belongs to the carbon-nitrogen hydrolase superfamily. NIT1/NIT2 family.</text>
</comment>
<dbReference type="InterPro" id="IPR003010">
    <property type="entry name" value="C-N_Hydrolase"/>
</dbReference>
<dbReference type="PANTHER" id="PTHR23088:SF27">
    <property type="entry name" value="DEAMINATED GLUTATHIONE AMIDASE"/>
    <property type="match status" value="1"/>
</dbReference>
<reference evidence="3" key="1">
    <citation type="submission" date="2020-09" db="EMBL/GenBank/DDBJ databases">
        <title>Nocardioides sp. strain MJB4 16S ribosomal RNA gene Genome sequencing and assembly.</title>
        <authorList>
            <person name="Kim I."/>
        </authorList>
    </citation>
    <scope>NUCLEOTIDE SEQUENCE</scope>
    <source>
        <strain evidence="3">MJB4</strain>
    </source>
</reference>